<keyword evidence="1" id="KW-1133">Transmembrane helix</keyword>
<feature type="transmembrane region" description="Helical" evidence="1">
    <location>
        <begin position="235"/>
        <end position="258"/>
    </location>
</feature>
<proteinExistence type="predicted"/>
<dbReference type="RefSeq" id="WP_069155985.1">
    <property type="nucleotide sequence ID" value="NZ_MCGI01000001.1"/>
</dbReference>
<protein>
    <submittedName>
        <fullName evidence="2">Uncharacterized protein</fullName>
    </submittedName>
</protein>
<evidence type="ECO:0000313" key="3">
    <source>
        <dbReference type="Proteomes" id="UP000095003"/>
    </source>
</evidence>
<sequence length="505" mass="57952">MVYKNKIKQKKFSIIKISFTLIIILFFILSLIPLLYMCRYVHASGDDYGYGMLPHLAWLNSHSFVEVLKAAGATVREYYYGWQGTWASIFLFSLQPEVFSPDLYWIVPIIMIFLTVISTSLLLFYILVKKLEFPLTAYGIINSCLLLMMIQFVPSTKSAIFWYNGTAHYIIPYFFAVLAIYSFFKFIDTYSYKVWLVALFSMFMLGGANYLAALLAPIILCFLLIVYGKKRRKSFLLLIPLAVEMIGLGISMCAPGNFVRGGEELSLTFSKLVSTIIKSFEQGFITIIEYIKDKPVVFIIMLFMVIVVWESLISKPLNFKYPYPCIFVVAMFCVYCAMFAPVIYAGTEVSGGVPNTIFQVFLLTVTADIVYVLGWGRRKSKERSEKTGKRAFYLEPVKFRRIVSIPSIIVCVIFVFFCRGNLRDMTMFKCIDYVVSGQADDYKLQMEERLSLLLDPSLREVELPEINQEQGPLMHMEVLADPNAWTNQVVGQFYQKDKVVGVKRK</sequence>
<feature type="transmembrane region" description="Helical" evidence="1">
    <location>
        <begin position="135"/>
        <end position="154"/>
    </location>
</feature>
<feature type="transmembrane region" description="Helical" evidence="1">
    <location>
        <begin position="12"/>
        <end position="36"/>
    </location>
</feature>
<dbReference type="Pfam" id="PF19528">
    <property type="entry name" value="DUF6056"/>
    <property type="match status" value="1"/>
</dbReference>
<dbReference type="AlphaFoldDB" id="A0A1E3AX92"/>
<keyword evidence="1" id="KW-0472">Membrane</keyword>
<evidence type="ECO:0000313" key="2">
    <source>
        <dbReference type="EMBL" id="ODM13332.1"/>
    </source>
</evidence>
<accession>A0A1E3AX92</accession>
<dbReference type="Proteomes" id="UP000095003">
    <property type="component" value="Unassembled WGS sequence"/>
</dbReference>
<feature type="transmembrane region" description="Helical" evidence="1">
    <location>
        <begin position="160"/>
        <end position="183"/>
    </location>
</feature>
<dbReference type="EMBL" id="MCGI01000001">
    <property type="protein sequence ID" value="ODM13332.1"/>
    <property type="molecule type" value="Genomic_DNA"/>
</dbReference>
<dbReference type="InterPro" id="IPR045691">
    <property type="entry name" value="DUF6056"/>
</dbReference>
<gene>
    <name evidence="2" type="ORF">BEH84_01047</name>
</gene>
<dbReference type="GeneID" id="93299552"/>
<evidence type="ECO:0000256" key="1">
    <source>
        <dbReference type="SAM" id="Phobius"/>
    </source>
</evidence>
<organism evidence="2 3">
    <name type="scientific">Eisenbergiella tayi</name>
    <dbReference type="NCBI Taxonomy" id="1432052"/>
    <lineage>
        <taxon>Bacteria</taxon>
        <taxon>Bacillati</taxon>
        <taxon>Bacillota</taxon>
        <taxon>Clostridia</taxon>
        <taxon>Lachnospirales</taxon>
        <taxon>Lachnospiraceae</taxon>
        <taxon>Eisenbergiella</taxon>
    </lineage>
</organism>
<keyword evidence="1" id="KW-0812">Transmembrane</keyword>
<feature type="transmembrane region" description="Helical" evidence="1">
    <location>
        <begin position="190"/>
        <end position="205"/>
    </location>
</feature>
<comment type="caution">
    <text evidence="2">The sequence shown here is derived from an EMBL/GenBank/DDBJ whole genome shotgun (WGS) entry which is preliminary data.</text>
</comment>
<feature type="transmembrane region" description="Helical" evidence="1">
    <location>
        <begin position="103"/>
        <end position="128"/>
    </location>
</feature>
<feature type="transmembrane region" description="Helical" evidence="1">
    <location>
        <begin position="325"/>
        <end position="344"/>
    </location>
</feature>
<feature type="transmembrane region" description="Helical" evidence="1">
    <location>
        <begin position="296"/>
        <end position="313"/>
    </location>
</feature>
<reference evidence="2 3" key="1">
    <citation type="submission" date="2016-07" db="EMBL/GenBank/DDBJ databases">
        <title>Characterization of isolates of Eisenbergiella tayi derived from blood cultures, using whole genome sequencing.</title>
        <authorList>
            <person name="Burdz T."/>
            <person name="Wiebe D."/>
            <person name="Huynh C."/>
            <person name="Bernard K."/>
        </authorList>
    </citation>
    <scope>NUCLEOTIDE SEQUENCE [LARGE SCALE GENOMIC DNA]</scope>
    <source>
        <strain evidence="2 3">NML 120489</strain>
    </source>
</reference>
<name>A0A1E3AX92_9FIRM</name>
<feature type="transmembrane region" description="Helical" evidence="1">
    <location>
        <begin position="356"/>
        <end position="376"/>
    </location>
</feature>
<feature type="transmembrane region" description="Helical" evidence="1">
    <location>
        <begin position="397"/>
        <end position="417"/>
    </location>
</feature>